<keyword evidence="1" id="KW-0812">Transmembrane</keyword>
<keyword evidence="1" id="KW-0472">Membrane</keyword>
<dbReference type="Proteomes" id="UP000552241">
    <property type="component" value="Unassembled WGS sequence"/>
</dbReference>
<reference evidence="2 3" key="1">
    <citation type="submission" date="2020-07" db="EMBL/GenBank/DDBJ databases">
        <title>Moheibacter lacus sp. nov., a member of the family Flavobacteriaceae isolated from freshwater lake sediment.</title>
        <authorList>
            <person name="Liu Y."/>
        </authorList>
    </citation>
    <scope>NUCLEOTIDE SEQUENCE [LARGE SCALE GENOMIC DNA]</scope>
    <source>
        <strain evidence="2 3">BDHS18</strain>
    </source>
</reference>
<feature type="transmembrane region" description="Helical" evidence="1">
    <location>
        <begin position="12"/>
        <end position="37"/>
    </location>
</feature>
<comment type="caution">
    <text evidence="2">The sequence shown here is derived from an EMBL/GenBank/DDBJ whole genome shotgun (WGS) entry which is preliminary data.</text>
</comment>
<accession>A0A838ZNK0</accession>
<gene>
    <name evidence="2" type="ORF">HU137_07125</name>
</gene>
<protein>
    <submittedName>
        <fullName evidence="2">Uncharacterized protein</fullName>
    </submittedName>
</protein>
<sequence length="107" mass="12905">MIIFGEGISIIFYGYVYLYLSVFVVPSIILCIFYIWFYAKFPKFQIHSSIVYFLFFILIEIIWMTIRKKDMVFDFIITGLILAILMGFGLDFMMKWFQKIDEKVEKM</sequence>
<proteinExistence type="predicted"/>
<name>A0A838ZNK0_9FLAO</name>
<evidence type="ECO:0000313" key="3">
    <source>
        <dbReference type="Proteomes" id="UP000552241"/>
    </source>
</evidence>
<organism evidence="2 3">
    <name type="scientific">Moheibacter lacus</name>
    <dbReference type="NCBI Taxonomy" id="2745851"/>
    <lineage>
        <taxon>Bacteria</taxon>
        <taxon>Pseudomonadati</taxon>
        <taxon>Bacteroidota</taxon>
        <taxon>Flavobacteriia</taxon>
        <taxon>Flavobacteriales</taxon>
        <taxon>Weeksellaceae</taxon>
        <taxon>Moheibacter</taxon>
    </lineage>
</organism>
<feature type="transmembrane region" description="Helical" evidence="1">
    <location>
        <begin position="72"/>
        <end position="93"/>
    </location>
</feature>
<evidence type="ECO:0000256" key="1">
    <source>
        <dbReference type="SAM" id="Phobius"/>
    </source>
</evidence>
<evidence type="ECO:0000313" key="2">
    <source>
        <dbReference type="EMBL" id="MBA5629540.1"/>
    </source>
</evidence>
<dbReference type="EMBL" id="JACDZE010000001">
    <property type="protein sequence ID" value="MBA5629540.1"/>
    <property type="molecule type" value="Genomic_DNA"/>
</dbReference>
<feature type="transmembrane region" description="Helical" evidence="1">
    <location>
        <begin position="49"/>
        <end position="66"/>
    </location>
</feature>
<dbReference type="AlphaFoldDB" id="A0A838ZNK0"/>
<keyword evidence="1" id="KW-1133">Transmembrane helix</keyword>
<keyword evidence="3" id="KW-1185">Reference proteome</keyword>
<dbReference type="RefSeq" id="WP_182043091.1">
    <property type="nucleotide sequence ID" value="NZ_JACDZE010000001.1"/>
</dbReference>